<reference evidence="2 3" key="1">
    <citation type="submission" date="2008-02" db="EMBL/GenBank/DDBJ databases">
        <title>Complete sequence of Shewanella woodyi ATCC 51908.</title>
        <authorList>
            <consortium name="US DOE Joint Genome Institute"/>
            <person name="Copeland A."/>
            <person name="Lucas S."/>
            <person name="Lapidus A."/>
            <person name="Glavina del Rio T."/>
            <person name="Dalin E."/>
            <person name="Tice H."/>
            <person name="Bruce D."/>
            <person name="Goodwin L."/>
            <person name="Pitluck S."/>
            <person name="Sims D."/>
            <person name="Brettin T."/>
            <person name="Detter J.C."/>
            <person name="Han C."/>
            <person name="Kuske C.R."/>
            <person name="Schmutz J."/>
            <person name="Larimer F."/>
            <person name="Land M."/>
            <person name="Hauser L."/>
            <person name="Kyrpides N."/>
            <person name="Lykidis A."/>
            <person name="Zhao J.-S."/>
            <person name="Richardson P."/>
        </authorList>
    </citation>
    <scope>NUCLEOTIDE SEQUENCE [LARGE SCALE GENOMIC DNA]</scope>
    <source>
        <strain evidence="3">ATCC 51908 / MS32</strain>
    </source>
</reference>
<protein>
    <recommendedName>
        <fullName evidence="1">DUF4274 domain-containing protein</fullName>
    </recommendedName>
</protein>
<dbReference type="RefSeq" id="WP_012325124.1">
    <property type="nucleotide sequence ID" value="NC_010506.1"/>
</dbReference>
<dbReference type="STRING" id="392500.Swoo_2506"/>
<dbReference type="EMBL" id="CP000961">
    <property type="protein sequence ID" value="ACA86783.1"/>
    <property type="molecule type" value="Genomic_DNA"/>
</dbReference>
<dbReference type="Pfam" id="PF14096">
    <property type="entry name" value="DUF4274"/>
    <property type="match status" value="1"/>
</dbReference>
<dbReference type="Proteomes" id="UP000002168">
    <property type="component" value="Chromosome"/>
</dbReference>
<accession>B1KGR4</accession>
<evidence type="ECO:0000313" key="2">
    <source>
        <dbReference type="EMBL" id="ACA86783.1"/>
    </source>
</evidence>
<dbReference type="KEGG" id="swd:Swoo_2506"/>
<evidence type="ECO:0000313" key="3">
    <source>
        <dbReference type="Proteomes" id="UP000002168"/>
    </source>
</evidence>
<name>B1KGR4_SHEWM</name>
<sequence length="184" mass="21399">MAKKLTKEQGKRASICFECGCIPSKDVWREAVAEKGKDYDSVMYMAKQFPISECEVITIEELQSIEEIHAVADNYNWDNNCIKSLYAFIDHPLCDAGTALLLFWKGAGYEQLGHHPRFPNEQEKLFFQELVLRFKTKQFNSYKIAFDPYDECYVPTLDDCLQRGYLIPGELFCQYSTMHIDTYL</sequence>
<dbReference type="HOGENOM" id="CLU_1495602_0_0_6"/>
<dbReference type="eggNOG" id="ENOG5033BBB">
    <property type="taxonomic scope" value="Bacteria"/>
</dbReference>
<evidence type="ECO:0000259" key="1">
    <source>
        <dbReference type="Pfam" id="PF14096"/>
    </source>
</evidence>
<dbReference type="AlphaFoldDB" id="B1KGR4"/>
<proteinExistence type="predicted"/>
<organism evidence="2 3">
    <name type="scientific">Shewanella woodyi (strain ATCC 51908 / MS32)</name>
    <dbReference type="NCBI Taxonomy" id="392500"/>
    <lineage>
        <taxon>Bacteria</taxon>
        <taxon>Pseudomonadati</taxon>
        <taxon>Pseudomonadota</taxon>
        <taxon>Gammaproteobacteria</taxon>
        <taxon>Alteromonadales</taxon>
        <taxon>Shewanellaceae</taxon>
        <taxon>Shewanella</taxon>
    </lineage>
</organism>
<feature type="domain" description="DUF4274" evidence="1">
    <location>
        <begin position="66"/>
        <end position="114"/>
    </location>
</feature>
<dbReference type="InterPro" id="IPR025369">
    <property type="entry name" value="DUF4274"/>
</dbReference>
<keyword evidence="3" id="KW-1185">Reference proteome</keyword>
<gene>
    <name evidence="2" type="ordered locus">Swoo_2506</name>
</gene>